<evidence type="ECO:0000313" key="6">
    <source>
        <dbReference type="Proteomes" id="UP001317629"/>
    </source>
</evidence>
<reference evidence="5 6" key="1">
    <citation type="journal article" date="2023" name="Int. J. Syst. Evol. Microbiol.">
        <title>Methylocystis iwaonis sp. nov., a type II methane-oxidizing bacterium from surface soil of a rice paddy field in Japan, and emended description of the genus Methylocystis (ex Whittenbury et al. 1970) Bowman et al. 1993.</title>
        <authorList>
            <person name="Kaise H."/>
            <person name="Sawadogo J.B."/>
            <person name="Alam M.S."/>
            <person name="Ueno C."/>
            <person name="Dianou D."/>
            <person name="Shinjo R."/>
            <person name="Asakawa S."/>
        </authorList>
    </citation>
    <scope>NUCLEOTIDE SEQUENCE [LARGE SCALE GENOMIC DNA]</scope>
    <source>
        <strain evidence="5 6">SS37A-Re</strain>
    </source>
</reference>
<keyword evidence="5" id="KW-0969">Cilium</keyword>
<dbReference type="RefSeq" id="WP_281930313.1">
    <property type="nucleotide sequence ID" value="NZ_AP027142.1"/>
</dbReference>
<evidence type="ECO:0000313" key="5">
    <source>
        <dbReference type="EMBL" id="BDV33012.1"/>
    </source>
</evidence>
<gene>
    <name evidence="5" type="primary">flgD</name>
    <name evidence="5" type="ORF">SS37A_05410</name>
</gene>
<comment type="similarity">
    <text evidence="1">Belongs to the FlgD family.</text>
</comment>
<comment type="function">
    <text evidence="4">Required for flagellar hook formation. May act as a scaffolding protein.</text>
</comment>
<evidence type="ECO:0000256" key="3">
    <source>
        <dbReference type="ARBA" id="ARBA00022795"/>
    </source>
</evidence>
<sequence length="131" mass="13436">MQVNSVNNSTTSATTKTTGGSGLADYNAFLQLLVTQLQHQDPTKPMDPTETVTQLATFASVEQSVQGNQLLTSLLESSRLDQASNAIGKTVTSADGSINGVIKSMSITSSGLVATLTNGSKVTIGSGVTIS</sequence>
<keyword evidence="5" id="KW-0966">Cell projection</keyword>
<protein>
    <recommendedName>
        <fullName evidence="2">Basal-body rod modification protein FlgD</fullName>
    </recommendedName>
</protein>
<organism evidence="5 6">
    <name type="scientific">Methylocystis iwaonis</name>
    <dbReference type="NCBI Taxonomy" id="2885079"/>
    <lineage>
        <taxon>Bacteria</taxon>
        <taxon>Pseudomonadati</taxon>
        <taxon>Pseudomonadota</taxon>
        <taxon>Alphaproteobacteria</taxon>
        <taxon>Hyphomicrobiales</taxon>
        <taxon>Methylocystaceae</taxon>
        <taxon>Methylocystis</taxon>
    </lineage>
</organism>
<dbReference type="NCBIfam" id="NF004670">
    <property type="entry name" value="PRK06009.1"/>
    <property type="match status" value="1"/>
</dbReference>
<keyword evidence="6" id="KW-1185">Reference proteome</keyword>
<dbReference type="Pfam" id="PF03963">
    <property type="entry name" value="FlgD"/>
    <property type="match status" value="1"/>
</dbReference>
<evidence type="ECO:0000256" key="1">
    <source>
        <dbReference type="ARBA" id="ARBA00010577"/>
    </source>
</evidence>
<keyword evidence="5" id="KW-0282">Flagellum</keyword>
<dbReference type="InterPro" id="IPR005648">
    <property type="entry name" value="FlgD"/>
</dbReference>
<evidence type="ECO:0000256" key="2">
    <source>
        <dbReference type="ARBA" id="ARBA00016013"/>
    </source>
</evidence>
<accession>A0ABN6VCR8</accession>
<evidence type="ECO:0000256" key="4">
    <source>
        <dbReference type="ARBA" id="ARBA00024746"/>
    </source>
</evidence>
<name>A0ABN6VCR8_9HYPH</name>
<dbReference type="EMBL" id="AP027142">
    <property type="protein sequence ID" value="BDV33012.1"/>
    <property type="molecule type" value="Genomic_DNA"/>
</dbReference>
<dbReference type="Proteomes" id="UP001317629">
    <property type="component" value="Chromosome"/>
</dbReference>
<proteinExistence type="inferred from homology"/>
<keyword evidence="3" id="KW-1005">Bacterial flagellum biogenesis</keyword>